<dbReference type="PROSITE" id="PS00888">
    <property type="entry name" value="CNMP_BINDING_1"/>
    <property type="match status" value="1"/>
</dbReference>
<comment type="caution">
    <text evidence="1">The sequence shown here is derived from an EMBL/GenBank/DDBJ whole genome shotgun (WGS) entry which is preliminary data.</text>
</comment>
<accession>A0A1F7UW30</accession>
<evidence type="ECO:0000313" key="1">
    <source>
        <dbReference type="EMBL" id="OGL82479.1"/>
    </source>
</evidence>
<dbReference type="AlphaFoldDB" id="A0A1F7UW30"/>
<protein>
    <submittedName>
        <fullName evidence="1">Uncharacterized protein</fullName>
    </submittedName>
</protein>
<organism evidence="1 2">
    <name type="scientific">Candidatus Uhrbacteria bacterium RIFCSPLOWO2_01_FULL_47_25</name>
    <dbReference type="NCBI Taxonomy" id="1802402"/>
    <lineage>
        <taxon>Bacteria</taxon>
        <taxon>Candidatus Uhriibacteriota</taxon>
    </lineage>
</organism>
<dbReference type="EMBL" id="MGEK01000020">
    <property type="protein sequence ID" value="OGL82479.1"/>
    <property type="molecule type" value="Genomic_DNA"/>
</dbReference>
<reference evidence="1 2" key="1">
    <citation type="journal article" date="2016" name="Nat. Commun.">
        <title>Thousands of microbial genomes shed light on interconnected biogeochemical processes in an aquifer system.</title>
        <authorList>
            <person name="Anantharaman K."/>
            <person name="Brown C.T."/>
            <person name="Hug L.A."/>
            <person name="Sharon I."/>
            <person name="Castelle C.J."/>
            <person name="Probst A.J."/>
            <person name="Thomas B.C."/>
            <person name="Singh A."/>
            <person name="Wilkins M.J."/>
            <person name="Karaoz U."/>
            <person name="Brodie E.L."/>
            <person name="Williams K.H."/>
            <person name="Hubbard S.S."/>
            <person name="Banfield J.F."/>
        </authorList>
    </citation>
    <scope>NUCLEOTIDE SEQUENCE [LARGE SCALE GENOMIC DNA]</scope>
</reference>
<evidence type="ECO:0000313" key="2">
    <source>
        <dbReference type="Proteomes" id="UP000176846"/>
    </source>
</evidence>
<gene>
    <name evidence="1" type="ORF">A2936_02370</name>
</gene>
<sequence length="172" mass="19561">MKISAKLPQFGNETVLLIAAGQLGTAFYLVSNGELTKVASFELAKPKYSDHEGKFFRRGRGKIFAAGAVYEFDKQGMIKEFLRELEGQIKTLMSKYKVTASYLYAPAHLMRQIKARIAKILGDSYRMSFRGNYHNSHPFELLEMIGARKARRAIRRSVAPTNREVIKILRRG</sequence>
<name>A0A1F7UW30_9BACT</name>
<dbReference type="Proteomes" id="UP000176846">
    <property type="component" value="Unassembled WGS sequence"/>
</dbReference>
<proteinExistence type="predicted"/>
<dbReference type="InterPro" id="IPR018488">
    <property type="entry name" value="cNMP-bd_CS"/>
</dbReference>